<evidence type="ECO:0000313" key="2">
    <source>
        <dbReference type="EMBL" id="MFA0811446.1"/>
    </source>
</evidence>
<organism evidence="2 3">
    <name type="scientific">Microbulbifer epialgicus</name>
    <dbReference type="NCBI Taxonomy" id="393907"/>
    <lineage>
        <taxon>Bacteria</taxon>
        <taxon>Pseudomonadati</taxon>
        <taxon>Pseudomonadota</taxon>
        <taxon>Gammaproteobacteria</taxon>
        <taxon>Cellvibrionales</taxon>
        <taxon>Microbulbiferaceae</taxon>
        <taxon>Microbulbifer</taxon>
    </lineage>
</organism>
<feature type="coiled-coil region" evidence="1">
    <location>
        <begin position="93"/>
        <end position="131"/>
    </location>
</feature>
<evidence type="ECO:0008006" key="4">
    <source>
        <dbReference type="Google" id="ProtNLM"/>
    </source>
</evidence>
<evidence type="ECO:0000313" key="3">
    <source>
        <dbReference type="Proteomes" id="UP001569428"/>
    </source>
</evidence>
<proteinExistence type="predicted"/>
<comment type="caution">
    <text evidence="2">The sequence shown here is derived from an EMBL/GenBank/DDBJ whole genome shotgun (WGS) entry which is preliminary data.</text>
</comment>
<protein>
    <recommendedName>
        <fullName evidence="4">LTXXQ motif family protein</fullName>
    </recommendedName>
</protein>
<sequence length="182" mass="19450">MWKQGLLAAGIAAGVLGFVPAVGQEVPQDLEVTLSVVEETEDVIDVVNNIELPPDMQAIAEETMAAVMAAVAAAQEGGGENSAEIEAMMRDALARHQEMATNARLSAEAAREEALRTAEAARENIEEAVKSALSGAEIQGVIEQMMQDILGSLPEDIREQITVDFDSIFDRAQENFPEAPET</sequence>
<dbReference type="EMBL" id="JBGMEK010000020">
    <property type="protein sequence ID" value="MFA0811446.1"/>
    <property type="molecule type" value="Genomic_DNA"/>
</dbReference>
<name>A0ABV4NZW0_9GAMM</name>
<dbReference type="Proteomes" id="UP001569428">
    <property type="component" value="Unassembled WGS sequence"/>
</dbReference>
<keyword evidence="1" id="KW-0175">Coiled coil</keyword>
<accession>A0ABV4NZW0</accession>
<gene>
    <name evidence="2" type="ORF">ACCI49_11000</name>
</gene>
<evidence type="ECO:0000256" key="1">
    <source>
        <dbReference type="SAM" id="Coils"/>
    </source>
</evidence>
<reference evidence="2 3" key="1">
    <citation type="submission" date="2024-08" db="EMBL/GenBank/DDBJ databases">
        <authorList>
            <person name="Ishaq N."/>
        </authorList>
    </citation>
    <scope>NUCLEOTIDE SEQUENCE [LARGE SCALE GENOMIC DNA]</scope>
    <source>
        <strain evidence="2 3">DSM 18651</strain>
    </source>
</reference>
<keyword evidence="3" id="KW-1185">Reference proteome</keyword>
<dbReference type="RefSeq" id="WP_371839008.1">
    <property type="nucleotide sequence ID" value="NZ_JBGMEK010000020.1"/>
</dbReference>